<feature type="domain" description="FAD dependent oxidoreductase" evidence="6">
    <location>
        <begin position="12"/>
        <end position="428"/>
    </location>
</feature>
<dbReference type="GO" id="GO:0050660">
    <property type="term" value="F:flavin adenine dinucleotide binding"/>
    <property type="evidence" value="ECO:0007669"/>
    <property type="project" value="InterPro"/>
</dbReference>
<keyword evidence="3" id="KW-0285">Flavoprotein</keyword>
<evidence type="ECO:0000313" key="7">
    <source>
        <dbReference type="EMBL" id="KAF2703237.1"/>
    </source>
</evidence>
<evidence type="ECO:0000256" key="3">
    <source>
        <dbReference type="ARBA" id="ARBA00022630"/>
    </source>
</evidence>
<dbReference type="SUPFAM" id="SSF51905">
    <property type="entry name" value="FAD/NAD(P)-binding domain"/>
    <property type="match status" value="1"/>
</dbReference>
<dbReference type="SUPFAM" id="SSF54373">
    <property type="entry name" value="FAD-linked reductases, C-terminal domain"/>
    <property type="match status" value="1"/>
</dbReference>
<dbReference type="Pfam" id="PF01266">
    <property type="entry name" value="DAO"/>
    <property type="match status" value="1"/>
</dbReference>
<organism evidence="7 8">
    <name type="scientific">Pleomassaria siparia CBS 279.74</name>
    <dbReference type="NCBI Taxonomy" id="1314801"/>
    <lineage>
        <taxon>Eukaryota</taxon>
        <taxon>Fungi</taxon>
        <taxon>Dikarya</taxon>
        <taxon>Ascomycota</taxon>
        <taxon>Pezizomycotina</taxon>
        <taxon>Dothideomycetes</taxon>
        <taxon>Pleosporomycetidae</taxon>
        <taxon>Pleosporales</taxon>
        <taxon>Pleomassariaceae</taxon>
        <taxon>Pleomassaria</taxon>
    </lineage>
</organism>
<dbReference type="OrthoDB" id="2219495at2759"/>
<evidence type="ECO:0000256" key="4">
    <source>
        <dbReference type="ARBA" id="ARBA00022827"/>
    </source>
</evidence>
<dbReference type="EMBL" id="MU005788">
    <property type="protein sequence ID" value="KAF2703237.1"/>
    <property type="molecule type" value="Genomic_DNA"/>
</dbReference>
<sequence length="486" mass="53387">MAPPSKDAPINVVGAGIFGLSTALHLARRGYKNVTVFDKQPYDTTLYSYLNGCDAASADMNKIIRSAYGSQTEYQELTFEAIQVWRSWNDELATGKDLPPGLDKHDKVFYNCGSLYMADGDVIPAFELATIKTMEECGHKDSQFITTDATHARIAESRGQGFALDPFKRKERGKGYLGVLDSTGGVAVADKACRFALHRARKYGAKFVLDPVAGAFSSFVKDAQGKTTGIKTKDGSTHTAALTIMACGGWTPSLLTQLDNLCETTAGSVFMYKIPRDSPLFDRFSPEAFPTWIWKMRDGAEGGLYGFPRDDNGYLKLGYRGTKYTNPQPQPDGKERSVPITRWTEDSQLTQVPSQAKKVLASFVAEYLPELNEESIDVELTRMCWYTDTFDNHFVVDHVPGDEGLFVATGGSGHAFKYLPNIGNWVVDVLESVGEERPAIKAWKWRALGEGKPINVLMEGSTGARALGNVSMSEKRDPVAVGESKL</sequence>
<evidence type="ECO:0000313" key="8">
    <source>
        <dbReference type="Proteomes" id="UP000799428"/>
    </source>
</evidence>
<comment type="similarity">
    <text evidence="2">Belongs to the MSOX/MTOX family.</text>
</comment>
<keyword evidence="4" id="KW-0274">FAD</keyword>
<dbReference type="Gene3D" id="3.50.50.60">
    <property type="entry name" value="FAD/NAD(P)-binding domain"/>
    <property type="match status" value="1"/>
</dbReference>
<dbReference type="GO" id="GO:0008115">
    <property type="term" value="F:sarcosine oxidase activity"/>
    <property type="evidence" value="ECO:0007669"/>
    <property type="project" value="TreeGrafter"/>
</dbReference>
<dbReference type="Proteomes" id="UP000799428">
    <property type="component" value="Unassembled WGS sequence"/>
</dbReference>
<evidence type="ECO:0000256" key="2">
    <source>
        <dbReference type="ARBA" id="ARBA00010989"/>
    </source>
</evidence>
<dbReference type="Gene3D" id="3.30.9.10">
    <property type="entry name" value="D-Amino Acid Oxidase, subunit A, domain 2"/>
    <property type="match status" value="1"/>
</dbReference>
<comment type="cofactor">
    <cofactor evidence="1">
        <name>FAD</name>
        <dbReference type="ChEBI" id="CHEBI:57692"/>
    </cofactor>
</comment>
<dbReference type="InterPro" id="IPR006076">
    <property type="entry name" value="FAD-dep_OxRdtase"/>
</dbReference>
<dbReference type="PANTHER" id="PTHR10961">
    <property type="entry name" value="PEROXISOMAL SARCOSINE OXIDASE"/>
    <property type="match status" value="1"/>
</dbReference>
<keyword evidence="5" id="KW-0560">Oxidoreductase</keyword>
<dbReference type="InterPro" id="IPR036188">
    <property type="entry name" value="FAD/NAD-bd_sf"/>
</dbReference>
<dbReference type="InterPro" id="IPR045170">
    <property type="entry name" value="MTOX"/>
</dbReference>
<dbReference type="AlphaFoldDB" id="A0A6G1JSU4"/>
<keyword evidence="8" id="KW-1185">Reference proteome</keyword>
<accession>A0A6G1JSU4</accession>
<proteinExistence type="inferred from homology"/>
<name>A0A6G1JSU4_9PLEO</name>
<reference evidence="7" key="1">
    <citation type="journal article" date="2020" name="Stud. Mycol.">
        <title>101 Dothideomycetes genomes: a test case for predicting lifestyles and emergence of pathogens.</title>
        <authorList>
            <person name="Haridas S."/>
            <person name="Albert R."/>
            <person name="Binder M."/>
            <person name="Bloem J."/>
            <person name="Labutti K."/>
            <person name="Salamov A."/>
            <person name="Andreopoulos B."/>
            <person name="Baker S."/>
            <person name="Barry K."/>
            <person name="Bills G."/>
            <person name="Bluhm B."/>
            <person name="Cannon C."/>
            <person name="Castanera R."/>
            <person name="Culley D."/>
            <person name="Daum C."/>
            <person name="Ezra D."/>
            <person name="Gonzalez J."/>
            <person name="Henrissat B."/>
            <person name="Kuo A."/>
            <person name="Liang C."/>
            <person name="Lipzen A."/>
            <person name="Lutzoni F."/>
            <person name="Magnuson J."/>
            <person name="Mondo S."/>
            <person name="Nolan M."/>
            <person name="Ohm R."/>
            <person name="Pangilinan J."/>
            <person name="Park H.-J."/>
            <person name="Ramirez L."/>
            <person name="Alfaro M."/>
            <person name="Sun H."/>
            <person name="Tritt A."/>
            <person name="Yoshinaga Y."/>
            <person name="Zwiers L.-H."/>
            <person name="Turgeon B."/>
            <person name="Goodwin S."/>
            <person name="Spatafora J."/>
            <person name="Crous P."/>
            <person name="Grigoriev I."/>
        </authorList>
    </citation>
    <scope>NUCLEOTIDE SEQUENCE</scope>
    <source>
        <strain evidence="7">CBS 279.74</strain>
    </source>
</reference>
<evidence type="ECO:0000256" key="5">
    <source>
        <dbReference type="ARBA" id="ARBA00023002"/>
    </source>
</evidence>
<dbReference type="PANTHER" id="PTHR10961:SF15">
    <property type="entry name" value="FAD DEPENDENT OXIDOREDUCTASE DOMAIN-CONTAINING PROTEIN"/>
    <property type="match status" value="1"/>
</dbReference>
<protein>
    <submittedName>
        <fullName evidence="7">FAD dependent oxidoreductase</fullName>
    </submittedName>
</protein>
<evidence type="ECO:0000256" key="1">
    <source>
        <dbReference type="ARBA" id="ARBA00001974"/>
    </source>
</evidence>
<gene>
    <name evidence="7" type="ORF">K504DRAFT_181036</name>
</gene>
<evidence type="ECO:0000259" key="6">
    <source>
        <dbReference type="Pfam" id="PF01266"/>
    </source>
</evidence>